<protein>
    <recommendedName>
        <fullName evidence="2">MEMO1 family protein KDN34_12210</fullName>
    </recommendedName>
</protein>
<dbReference type="HAMAP" id="MF_00055">
    <property type="entry name" value="MEMO1"/>
    <property type="match status" value="1"/>
</dbReference>
<comment type="similarity">
    <text evidence="1 2">Belongs to the MEMO1 family.</text>
</comment>
<sequence length="261" mass="29332">MMNIRLPAVAGHFYQRDPVQLRSQIQRWLHNELHESKSIKAILVPHAGYIYSGTTAALAYSLINRQKSRFNKVILVGPSHHYYFDGCALPVCEQFGTPLGQIVICQEHRQQLQHVPLVIFSDEVHQNEHCLEVQLPFLQSCLNRFQLTPIVTSNISAEALATVIAPLWQEDTLLVISSDLSHYHSYAEANEIDQHTCDKIEHFQASISPEEACGATGVNALLILAARHHYQLRLLQRINSGDSAGDKSRVVGYASYIVTDI</sequence>
<evidence type="ECO:0000256" key="2">
    <source>
        <dbReference type="HAMAP-Rule" id="MF_00055"/>
    </source>
</evidence>
<proteinExistence type="inferred from homology"/>
<dbReference type="Gene3D" id="3.40.830.10">
    <property type="entry name" value="LigB-like"/>
    <property type="match status" value="1"/>
</dbReference>
<evidence type="ECO:0000313" key="4">
    <source>
        <dbReference type="Proteomes" id="UP000679575"/>
    </source>
</evidence>
<dbReference type="PANTHER" id="PTHR11060">
    <property type="entry name" value="PROTEIN MEMO1"/>
    <property type="match status" value="1"/>
</dbReference>
<gene>
    <name evidence="3" type="primary">amrB</name>
    <name evidence="3" type="ORF">KDN34_12210</name>
</gene>
<dbReference type="PANTHER" id="PTHR11060:SF0">
    <property type="entry name" value="PROTEIN MEMO1"/>
    <property type="match status" value="1"/>
</dbReference>
<dbReference type="EMBL" id="CP073587">
    <property type="protein sequence ID" value="QUN04988.1"/>
    <property type="molecule type" value="Genomic_DNA"/>
</dbReference>
<keyword evidence="4" id="KW-1185">Reference proteome</keyword>
<evidence type="ECO:0000313" key="3">
    <source>
        <dbReference type="EMBL" id="QUN04988.1"/>
    </source>
</evidence>
<reference evidence="3 4" key="1">
    <citation type="submission" date="2021-04" db="EMBL/GenBank/DDBJ databases">
        <title>Novel species identification of genus Shewanella.</title>
        <authorList>
            <person name="Liu G."/>
        </authorList>
    </citation>
    <scope>NUCLEOTIDE SEQUENCE [LARGE SCALE GENOMIC DNA]</scope>
    <source>
        <strain evidence="3 4">FJAT-54481</strain>
    </source>
</reference>
<name>A0ABX7YR39_9GAMM</name>
<dbReference type="Pfam" id="PF01875">
    <property type="entry name" value="Memo"/>
    <property type="match status" value="1"/>
</dbReference>
<dbReference type="Proteomes" id="UP000679575">
    <property type="component" value="Chromosome"/>
</dbReference>
<dbReference type="InterPro" id="IPR002737">
    <property type="entry name" value="MEMO1_fam"/>
</dbReference>
<accession>A0ABX7YR39</accession>
<dbReference type="RefSeq" id="WP_212594038.1">
    <property type="nucleotide sequence ID" value="NZ_CP073587.1"/>
</dbReference>
<dbReference type="CDD" id="cd07361">
    <property type="entry name" value="MEMO_like"/>
    <property type="match status" value="1"/>
</dbReference>
<evidence type="ECO:0000256" key="1">
    <source>
        <dbReference type="ARBA" id="ARBA00006315"/>
    </source>
</evidence>
<dbReference type="NCBIfam" id="TIGR04336">
    <property type="entry name" value="AmmeMemoSam_B"/>
    <property type="match status" value="1"/>
</dbReference>
<organism evidence="3 4">
    <name type="scientific">Shewanella yunxiaonensis</name>
    <dbReference type="NCBI Taxonomy" id="2829809"/>
    <lineage>
        <taxon>Bacteria</taxon>
        <taxon>Pseudomonadati</taxon>
        <taxon>Pseudomonadota</taxon>
        <taxon>Gammaproteobacteria</taxon>
        <taxon>Alteromonadales</taxon>
        <taxon>Shewanellaceae</taxon>
        <taxon>Shewanella</taxon>
    </lineage>
</organism>